<proteinExistence type="predicted"/>
<dbReference type="PANTHER" id="PTHR36884">
    <property type="entry name" value="FIP1[III]-LIKE PROTEIN"/>
    <property type="match status" value="1"/>
</dbReference>
<feature type="compositionally biased region" description="Basic and acidic residues" evidence="1">
    <location>
        <begin position="123"/>
        <end position="153"/>
    </location>
</feature>
<evidence type="ECO:0000256" key="1">
    <source>
        <dbReference type="SAM" id="MobiDB-lite"/>
    </source>
</evidence>
<feature type="compositionally biased region" description="Basic and acidic residues" evidence="1">
    <location>
        <begin position="340"/>
        <end position="393"/>
    </location>
</feature>
<evidence type="ECO:0000313" key="3">
    <source>
        <dbReference type="Proteomes" id="UP000712600"/>
    </source>
</evidence>
<dbReference type="GO" id="GO:0016607">
    <property type="term" value="C:nuclear speck"/>
    <property type="evidence" value="ECO:0007669"/>
    <property type="project" value="TreeGrafter"/>
</dbReference>
<gene>
    <name evidence="2" type="ORF">F2Q69_00035852</name>
</gene>
<feature type="compositionally biased region" description="Basic and acidic residues" evidence="1">
    <location>
        <begin position="317"/>
        <end position="329"/>
    </location>
</feature>
<feature type="compositionally biased region" description="Basic and acidic residues" evidence="1">
    <location>
        <begin position="37"/>
        <end position="47"/>
    </location>
</feature>
<feature type="compositionally biased region" description="Basic and acidic residues" evidence="1">
    <location>
        <begin position="72"/>
        <end position="94"/>
    </location>
</feature>
<accession>A0A8S9ST70</accession>
<dbReference type="AlphaFoldDB" id="A0A8S9ST70"/>
<dbReference type="GO" id="GO:0003723">
    <property type="term" value="F:RNA binding"/>
    <property type="evidence" value="ECO:0007669"/>
    <property type="project" value="TreeGrafter"/>
</dbReference>
<feature type="compositionally biased region" description="Basic and acidic residues" evidence="1">
    <location>
        <begin position="407"/>
        <end position="420"/>
    </location>
</feature>
<evidence type="ECO:0000313" key="2">
    <source>
        <dbReference type="EMBL" id="KAF3603315.1"/>
    </source>
</evidence>
<dbReference type="GO" id="GO:0006397">
    <property type="term" value="P:mRNA processing"/>
    <property type="evidence" value="ECO:0007669"/>
    <property type="project" value="InterPro"/>
</dbReference>
<feature type="compositionally biased region" description="Basic and acidic residues" evidence="1">
    <location>
        <begin position="274"/>
        <end position="284"/>
    </location>
</feature>
<organism evidence="2 3">
    <name type="scientific">Brassica cretica</name>
    <name type="common">Mustard</name>
    <dbReference type="NCBI Taxonomy" id="69181"/>
    <lineage>
        <taxon>Eukaryota</taxon>
        <taxon>Viridiplantae</taxon>
        <taxon>Streptophyta</taxon>
        <taxon>Embryophyta</taxon>
        <taxon>Tracheophyta</taxon>
        <taxon>Spermatophyta</taxon>
        <taxon>Magnoliopsida</taxon>
        <taxon>eudicotyledons</taxon>
        <taxon>Gunneridae</taxon>
        <taxon>Pentapetalae</taxon>
        <taxon>rosids</taxon>
        <taxon>malvids</taxon>
        <taxon>Brassicales</taxon>
        <taxon>Brassicaceae</taxon>
        <taxon>Brassiceae</taxon>
        <taxon>Brassica</taxon>
    </lineage>
</organism>
<dbReference type="EMBL" id="QGKX02000004">
    <property type="protein sequence ID" value="KAF3603315.1"/>
    <property type="molecule type" value="Genomic_DNA"/>
</dbReference>
<name>A0A8S9ST70_BRACR</name>
<feature type="region of interest" description="Disordered" evidence="1">
    <location>
        <begin position="268"/>
        <end position="447"/>
    </location>
</feature>
<feature type="compositionally biased region" description="Basic and acidic residues" evidence="1">
    <location>
        <begin position="434"/>
        <end position="447"/>
    </location>
</feature>
<dbReference type="Proteomes" id="UP000712600">
    <property type="component" value="Unassembled WGS sequence"/>
</dbReference>
<feature type="region of interest" description="Disordered" evidence="1">
    <location>
        <begin position="29"/>
        <end position="153"/>
    </location>
</feature>
<comment type="caution">
    <text evidence="2">The sequence shown here is derived from an EMBL/GenBank/DDBJ whole genome shotgun (WGS) entry which is preliminary data.</text>
</comment>
<dbReference type="InterPro" id="IPR044976">
    <property type="entry name" value="FIPS5/FIPS3-like"/>
</dbReference>
<dbReference type="PANTHER" id="PTHR36884:SF5">
    <property type="entry name" value="PRE-MRNA POLYADENYLATION FACTOR FIP1 DOMAIN-CONTAINING PROTEIN"/>
    <property type="match status" value="1"/>
</dbReference>
<feature type="compositionally biased region" description="Low complexity" evidence="1">
    <location>
        <begin position="95"/>
        <end position="104"/>
    </location>
</feature>
<protein>
    <submittedName>
        <fullName evidence="2">Uncharacterized protein</fullName>
    </submittedName>
</protein>
<sequence length="447" mass="50993">MKPTYYPSMHLEKHDDLLKEAHHTLSQELQKLRGSKGKKEARNHRSEIPQQQTNVTKRHKEKEDASSGDELQDSKRGHTKLERWACHKERDDSVTVKASSTSSKFQEKEKGTNGRVLKRVHDKNRDVTEKKSSHDPAETKDISEKGPPGDRHLDTVEKLKKRSERFKLPMPTEKDTTGGVKKMESETLPSAKIQGHVGSFLYLNGWHEILASHGAVVAVEDQAFGEAYDDLLKEAHHTLSKELQKLMVEEQMLIHKLYEQWFTLRKKKKKGSKGKNEAKNHRSEIPQQQTNATKRHKEDASSGDELQDSKRGRKKLERWASHKERDDAVTVKASSTSSKLQEKEKDTNGRVLEPVHDKNRDVTEEKSIHDPAETKDISEKGPPGDRHLDTVEKLKKRSERFKLPMLTEKDTTGGVKKMESETLPSAKIEGPVDSEMRAASKEKTVDK</sequence>
<reference evidence="2" key="1">
    <citation type="submission" date="2019-12" db="EMBL/GenBank/DDBJ databases">
        <title>Genome sequencing and annotation of Brassica cretica.</title>
        <authorList>
            <person name="Studholme D.J."/>
            <person name="Sarris P."/>
        </authorList>
    </citation>
    <scope>NUCLEOTIDE SEQUENCE</scope>
    <source>
        <strain evidence="2">PFS-109/04</strain>
        <tissue evidence="2">Leaf</tissue>
    </source>
</reference>